<gene>
    <name evidence="1" type="ORF">GALL_330620</name>
</gene>
<dbReference type="AlphaFoldDB" id="A0A1J5QNI5"/>
<dbReference type="EMBL" id="MLJW01000567">
    <property type="protein sequence ID" value="OIQ85118.1"/>
    <property type="molecule type" value="Genomic_DNA"/>
</dbReference>
<organism evidence="1">
    <name type="scientific">mine drainage metagenome</name>
    <dbReference type="NCBI Taxonomy" id="410659"/>
    <lineage>
        <taxon>unclassified sequences</taxon>
        <taxon>metagenomes</taxon>
        <taxon>ecological metagenomes</taxon>
    </lineage>
</organism>
<protein>
    <recommendedName>
        <fullName evidence="2">YCII-related domain-containing protein</fullName>
    </recommendedName>
</protein>
<sequence>MMQKHVAYWRSWMAKGNVVVFGPVADPAWPLGIGVLRLEEGVDPAVMWKADPVMRPGTGFRIEVLPMLTAVVAGS</sequence>
<reference evidence="1" key="1">
    <citation type="submission" date="2016-10" db="EMBL/GenBank/DDBJ databases">
        <title>Sequence of Gallionella enrichment culture.</title>
        <authorList>
            <person name="Poehlein A."/>
            <person name="Muehling M."/>
            <person name="Daniel R."/>
        </authorList>
    </citation>
    <scope>NUCLEOTIDE SEQUENCE</scope>
</reference>
<comment type="caution">
    <text evidence="1">The sequence shown here is derived from an EMBL/GenBank/DDBJ whole genome shotgun (WGS) entry which is preliminary data.</text>
</comment>
<name>A0A1J5QNI5_9ZZZZ</name>
<accession>A0A1J5QNI5</accession>
<proteinExistence type="predicted"/>
<evidence type="ECO:0000313" key="1">
    <source>
        <dbReference type="EMBL" id="OIQ85118.1"/>
    </source>
</evidence>
<evidence type="ECO:0008006" key="2">
    <source>
        <dbReference type="Google" id="ProtNLM"/>
    </source>
</evidence>